<proteinExistence type="predicted"/>
<feature type="chain" id="PRO_5007573430" description="DUF3750 domain-containing protein" evidence="1">
    <location>
        <begin position="19"/>
        <end position="239"/>
    </location>
</feature>
<dbReference type="Proteomes" id="UP000075320">
    <property type="component" value="Unassembled WGS sequence"/>
</dbReference>
<keyword evidence="3" id="KW-1185">Reference proteome</keyword>
<accession>A0A150WP39</accession>
<dbReference type="InterPro" id="IPR022224">
    <property type="entry name" value="DUF3750"/>
</dbReference>
<evidence type="ECO:0000256" key="1">
    <source>
        <dbReference type="SAM" id="SignalP"/>
    </source>
</evidence>
<dbReference type="EMBL" id="LUKE01000001">
    <property type="protein sequence ID" value="KYG66190.1"/>
    <property type="molecule type" value="Genomic_DNA"/>
</dbReference>
<dbReference type="Pfam" id="PF12570">
    <property type="entry name" value="DUF3750"/>
    <property type="match status" value="1"/>
</dbReference>
<feature type="signal peptide" evidence="1">
    <location>
        <begin position="1"/>
        <end position="18"/>
    </location>
</feature>
<evidence type="ECO:0008006" key="4">
    <source>
        <dbReference type="Google" id="ProtNLM"/>
    </source>
</evidence>
<dbReference type="OrthoDB" id="5292917at2"/>
<organism evidence="2 3">
    <name type="scientific">Bdellovibrio bacteriovorus</name>
    <dbReference type="NCBI Taxonomy" id="959"/>
    <lineage>
        <taxon>Bacteria</taxon>
        <taxon>Pseudomonadati</taxon>
        <taxon>Bdellovibrionota</taxon>
        <taxon>Bdellovibrionia</taxon>
        <taxon>Bdellovibrionales</taxon>
        <taxon>Pseudobdellovibrionaceae</taxon>
        <taxon>Bdellovibrio</taxon>
    </lineage>
</organism>
<evidence type="ECO:0000313" key="3">
    <source>
        <dbReference type="Proteomes" id="UP000075320"/>
    </source>
</evidence>
<evidence type="ECO:0000313" key="2">
    <source>
        <dbReference type="EMBL" id="KYG66190.1"/>
    </source>
</evidence>
<dbReference type="AlphaFoldDB" id="A0A150WP39"/>
<name>A0A150WP39_BDEBC</name>
<protein>
    <recommendedName>
        <fullName evidence="4">DUF3750 domain-containing protein</fullName>
    </recommendedName>
</protein>
<dbReference type="RefSeq" id="WP_061833756.1">
    <property type="nucleotide sequence ID" value="NZ_LUKE01000001.1"/>
</dbReference>
<sequence>MKFLSTLLLALFGNFAQAQDWRTADRSSAGIAPSPQDEKRAVVQIYAARTVGWKGHFGVHTWIAIKEKDADFYETFQVIGYRARRGLDVVVVQESIPDGRWFGAMPELLRDLRGPGAESAIPKIREAAKSYPYQKDYRVWPGPNSNSFVSYIIRRTPEIGVELPANAVGKDWINKGSLFGVSETRTGFQFSVFGLLGFTLGLGDGIEVNILGMSLGVDFFRPALKLPMVGRIGFQDKPL</sequence>
<gene>
    <name evidence="2" type="ORF">AZI86_03780</name>
</gene>
<reference evidence="2 3" key="1">
    <citation type="submission" date="2016-03" db="EMBL/GenBank/DDBJ databases">
        <authorList>
            <person name="Ploux O."/>
        </authorList>
    </citation>
    <scope>NUCLEOTIDE SEQUENCE [LARGE SCALE GENOMIC DNA]</scope>
    <source>
        <strain evidence="2 3">R0</strain>
    </source>
</reference>
<comment type="caution">
    <text evidence="2">The sequence shown here is derived from an EMBL/GenBank/DDBJ whole genome shotgun (WGS) entry which is preliminary data.</text>
</comment>
<keyword evidence="1" id="KW-0732">Signal</keyword>